<keyword evidence="3" id="KW-0808">Transferase</keyword>
<comment type="caution">
    <text evidence="5">The sequence shown here is derived from an EMBL/GenBank/DDBJ whole genome shotgun (WGS) entry which is preliminary data.</text>
</comment>
<protein>
    <submittedName>
        <fullName evidence="5">Uncharacterized protein</fullName>
    </submittedName>
</protein>
<sequence length="257" mass="28822">MFSKTDYAMHFNPVDYVKDWAGTDMSFYPDKLHELFTTGVIKGNTYLEYGAGPTLHSVAAISPFVNEITIAEMLPQNRRELTKWLNDDEDAISWDSYIEHLIRLDNNRDSAEDIKIAIEKRKLSIRSKVKNVIPCDALLLNPIAPMNATFDVVGSSLMLDCAAGSTYKQRLKNASALVKPGGFFVQFSNGPGCCNWKCGSVFFKVVDPQTPEDNAIALDEAGFNILQTANFELPPSFCQDGIFDCKDMFLTVCRKRY</sequence>
<dbReference type="PROSITE" id="PS51681">
    <property type="entry name" value="SAM_MT_NNMT_PNMT_TEMT"/>
    <property type="match status" value="1"/>
</dbReference>
<keyword evidence="2" id="KW-0489">Methyltransferase</keyword>
<dbReference type="InterPro" id="IPR029063">
    <property type="entry name" value="SAM-dependent_MTases_sf"/>
</dbReference>
<dbReference type="SUPFAM" id="SSF53335">
    <property type="entry name" value="S-adenosyl-L-methionine-dependent methyltransferases"/>
    <property type="match status" value="1"/>
</dbReference>
<dbReference type="PANTHER" id="PTHR10867">
    <property type="entry name" value="NNMT/PNMT/TEMT FAMILY MEMBER"/>
    <property type="match status" value="1"/>
</dbReference>
<evidence type="ECO:0000256" key="1">
    <source>
        <dbReference type="ARBA" id="ARBA00007996"/>
    </source>
</evidence>
<keyword evidence="4" id="KW-0949">S-adenosyl-L-methionine</keyword>
<comment type="similarity">
    <text evidence="1">Belongs to the class I-like SAM-binding methyltransferase superfamily. NNMT/PNMT/TEMT family.</text>
</comment>
<keyword evidence="6" id="KW-1185">Reference proteome</keyword>
<dbReference type="EMBL" id="CAIIXF020000004">
    <property type="protein sequence ID" value="CAH1780963.1"/>
    <property type="molecule type" value="Genomic_DNA"/>
</dbReference>
<dbReference type="InterPro" id="IPR000940">
    <property type="entry name" value="NNMT_TEMT_trans"/>
</dbReference>
<dbReference type="PANTHER" id="PTHR10867:SF17">
    <property type="entry name" value="NICOTINAMIDE N-METHYLTRANSFERASE"/>
    <property type="match status" value="1"/>
</dbReference>
<dbReference type="Gene3D" id="3.40.50.150">
    <property type="entry name" value="Vaccinia Virus protein VP39"/>
    <property type="match status" value="1"/>
</dbReference>
<dbReference type="Pfam" id="PF01234">
    <property type="entry name" value="NNMT_PNMT_TEMT"/>
    <property type="match status" value="1"/>
</dbReference>
<evidence type="ECO:0000313" key="5">
    <source>
        <dbReference type="EMBL" id="CAH1780963.1"/>
    </source>
</evidence>
<dbReference type="GO" id="GO:0008170">
    <property type="term" value="F:N-methyltransferase activity"/>
    <property type="evidence" value="ECO:0007669"/>
    <property type="project" value="TreeGrafter"/>
</dbReference>
<reference evidence="5" key="1">
    <citation type="submission" date="2022-03" db="EMBL/GenBank/DDBJ databases">
        <authorList>
            <person name="Martin C."/>
        </authorList>
    </citation>
    <scope>NUCLEOTIDE SEQUENCE</scope>
</reference>
<dbReference type="AlphaFoldDB" id="A0A8J1Y0L9"/>
<evidence type="ECO:0000256" key="2">
    <source>
        <dbReference type="ARBA" id="ARBA00022603"/>
    </source>
</evidence>
<dbReference type="Proteomes" id="UP000749559">
    <property type="component" value="Unassembled WGS sequence"/>
</dbReference>
<proteinExistence type="inferred from homology"/>
<evidence type="ECO:0000256" key="3">
    <source>
        <dbReference type="ARBA" id="ARBA00022679"/>
    </source>
</evidence>
<dbReference type="GO" id="GO:0032259">
    <property type="term" value="P:methylation"/>
    <property type="evidence" value="ECO:0007669"/>
    <property type="project" value="UniProtKB-KW"/>
</dbReference>
<organism evidence="5 6">
    <name type="scientific">Owenia fusiformis</name>
    <name type="common">Polychaete worm</name>
    <dbReference type="NCBI Taxonomy" id="6347"/>
    <lineage>
        <taxon>Eukaryota</taxon>
        <taxon>Metazoa</taxon>
        <taxon>Spiralia</taxon>
        <taxon>Lophotrochozoa</taxon>
        <taxon>Annelida</taxon>
        <taxon>Polychaeta</taxon>
        <taxon>Sedentaria</taxon>
        <taxon>Canalipalpata</taxon>
        <taxon>Sabellida</taxon>
        <taxon>Oweniida</taxon>
        <taxon>Oweniidae</taxon>
        <taxon>Owenia</taxon>
    </lineage>
</organism>
<dbReference type="OrthoDB" id="10050085at2759"/>
<accession>A0A8J1Y0L9</accession>
<evidence type="ECO:0000256" key="4">
    <source>
        <dbReference type="ARBA" id="ARBA00022691"/>
    </source>
</evidence>
<evidence type="ECO:0000313" key="6">
    <source>
        <dbReference type="Proteomes" id="UP000749559"/>
    </source>
</evidence>
<dbReference type="GO" id="GO:0005829">
    <property type="term" value="C:cytosol"/>
    <property type="evidence" value="ECO:0007669"/>
    <property type="project" value="TreeGrafter"/>
</dbReference>
<name>A0A8J1Y0L9_OWEFU</name>
<gene>
    <name evidence="5" type="ORF">OFUS_LOCUS7593</name>
</gene>